<dbReference type="InterPro" id="IPR001471">
    <property type="entry name" value="AP2/ERF_dom"/>
</dbReference>
<keyword evidence="3" id="KW-0238">DNA-binding</keyword>
<evidence type="ECO:0000256" key="2">
    <source>
        <dbReference type="ARBA" id="ARBA00023015"/>
    </source>
</evidence>
<feature type="region of interest" description="Disordered" evidence="8">
    <location>
        <begin position="134"/>
        <end position="156"/>
    </location>
</feature>
<evidence type="ECO:0000256" key="3">
    <source>
        <dbReference type="ARBA" id="ARBA00023125"/>
    </source>
</evidence>
<dbReference type="GO" id="GO:0005634">
    <property type="term" value="C:nucleus"/>
    <property type="evidence" value="ECO:0007669"/>
    <property type="project" value="UniProtKB-SubCell"/>
</dbReference>
<comment type="caution">
    <text evidence="10">The sequence shown here is derived from an EMBL/GenBank/DDBJ whole genome shotgun (WGS) entry which is preliminary data.</text>
</comment>
<dbReference type="Gene3D" id="3.30.730.10">
    <property type="entry name" value="AP2/ERF domain"/>
    <property type="match status" value="1"/>
</dbReference>
<evidence type="ECO:0000256" key="7">
    <source>
        <dbReference type="ARBA" id="ARBA00037973"/>
    </source>
</evidence>
<dbReference type="CDD" id="cd00018">
    <property type="entry name" value="AP2"/>
    <property type="match status" value="1"/>
</dbReference>
<keyword evidence="5" id="KW-0804">Transcription</keyword>
<proteinExistence type="inferred from homology"/>
<comment type="subcellular location">
    <subcellularLocation>
        <location evidence="1">Nucleus</location>
    </subcellularLocation>
</comment>
<comment type="similarity">
    <text evidence="7">Belongs to the AP2/ERF transcription factor family. AP2 subfamily.</text>
</comment>
<keyword evidence="2" id="KW-0805">Transcription regulation</keyword>
<name>A0A498KNI9_MALDO</name>
<feature type="region of interest" description="Disordered" evidence="8">
    <location>
        <begin position="17"/>
        <end position="49"/>
    </location>
</feature>
<dbReference type="GO" id="GO:0003700">
    <property type="term" value="F:DNA-binding transcription factor activity"/>
    <property type="evidence" value="ECO:0007669"/>
    <property type="project" value="InterPro"/>
</dbReference>
<sequence length="468" mass="50671">MLDLNVNFITITETKSMEVEDSGTSNSSVVNAEEALTPSNAGDEDSTNNTTSSFMFDILKREKGGLCNYGAGDQTQSMQFVTRSLFPVTGDGGGGKEGEGYGLGLSSSSSSAARPQGLNLSFAESGEQTQAELRVVQQKKQPPRKSRRGPRSRSSEYRGVTFYRRTGRWESHIWDCGKQVYLGGFDTAHSAARAYDRAAIKFRGVDADINFNLGDYEEDMKLLGDLNKEEFVHALRRQSTGASRGNSKYRGVAAAALPKCGARWEDLMGQVPGNNVFEKKAVKCRTGREAVTNCDPNVYEGEIVLHASIEGSSHNLDLNLGISQPCSTGKKGNGKFGDFQFPKEKPMVNGFCSAAVGVGQPPHVLTMVAKHPALYPGFVQKHEEMASGHNRLQPISSPRYTNWAWQVHGNSNNVSPMQVYSIAASSGFPSSTATTPPSATYLPPNLQDGSASAYNVRRLPFPAASSMY</sequence>
<dbReference type="GO" id="GO:0003677">
    <property type="term" value="F:DNA binding"/>
    <property type="evidence" value="ECO:0007669"/>
    <property type="project" value="UniProtKB-KW"/>
</dbReference>
<evidence type="ECO:0000256" key="8">
    <source>
        <dbReference type="SAM" id="MobiDB-lite"/>
    </source>
</evidence>
<keyword evidence="4" id="KW-0010">Activator</keyword>
<feature type="region of interest" description="Disordered" evidence="8">
    <location>
        <begin position="89"/>
        <end position="115"/>
    </location>
</feature>
<dbReference type="EMBL" id="RDQH01000327">
    <property type="protein sequence ID" value="RXI09076.1"/>
    <property type="molecule type" value="Genomic_DNA"/>
</dbReference>
<dbReference type="FunFam" id="3.30.730.10:FF:000004">
    <property type="entry name" value="AP2-like ethylene-responsive transcription factor"/>
    <property type="match status" value="1"/>
</dbReference>
<evidence type="ECO:0000313" key="10">
    <source>
        <dbReference type="EMBL" id="RXI09076.1"/>
    </source>
</evidence>
<dbReference type="AlphaFoldDB" id="A0A498KNI9"/>
<evidence type="ECO:0000256" key="6">
    <source>
        <dbReference type="ARBA" id="ARBA00023242"/>
    </source>
</evidence>
<keyword evidence="11" id="KW-1185">Reference proteome</keyword>
<feature type="domain" description="AP2/ERF" evidence="9">
    <location>
        <begin position="156"/>
        <end position="212"/>
    </location>
</feature>
<dbReference type="STRING" id="3750.A0A498KNI9"/>
<evidence type="ECO:0000256" key="5">
    <source>
        <dbReference type="ARBA" id="ARBA00023163"/>
    </source>
</evidence>
<dbReference type="PANTHER" id="PTHR32467">
    <property type="entry name" value="AP2-LIKE ETHYLENE-RESPONSIVE TRANSCRIPTION FACTOR"/>
    <property type="match status" value="1"/>
</dbReference>
<reference evidence="10 11" key="1">
    <citation type="submission" date="2018-10" db="EMBL/GenBank/DDBJ databases">
        <title>A high-quality apple genome assembly.</title>
        <authorList>
            <person name="Hu J."/>
        </authorList>
    </citation>
    <scope>NUCLEOTIDE SEQUENCE [LARGE SCALE GENOMIC DNA]</scope>
    <source>
        <strain evidence="11">cv. HFTH1</strain>
        <tissue evidence="10">Young leaf</tissue>
    </source>
</reference>
<dbReference type="InterPro" id="IPR016177">
    <property type="entry name" value="DNA-bd_dom_sf"/>
</dbReference>
<feature type="compositionally biased region" description="Basic residues" evidence="8">
    <location>
        <begin position="141"/>
        <end position="151"/>
    </location>
</feature>
<dbReference type="PANTHER" id="PTHR32467:SF245">
    <property type="entry name" value="AP2_ERF DOMAIN-CONTAINING PROTEIN"/>
    <property type="match status" value="1"/>
</dbReference>
<accession>A0A498KNI9</accession>
<evidence type="ECO:0000313" key="11">
    <source>
        <dbReference type="Proteomes" id="UP000290289"/>
    </source>
</evidence>
<protein>
    <recommendedName>
        <fullName evidence="9">AP2/ERF domain-containing protein</fullName>
    </recommendedName>
</protein>
<dbReference type="PROSITE" id="PS51032">
    <property type="entry name" value="AP2_ERF"/>
    <property type="match status" value="1"/>
</dbReference>
<dbReference type="SUPFAM" id="SSF54171">
    <property type="entry name" value="DNA-binding domain"/>
    <property type="match status" value="1"/>
</dbReference>
<dbReference type="InterPro" id="IPR036955">
    <property type="entry name" value="AP2/ERF_dom_sf"/>
</dbReference>
<evidence type="ECO:0000259" key="9">
    <source>
        <dbReference type="PROSITE" id="PS51032"/>
    </source>
</evidence>
<gene>
    <name evidence="10" type="ORF">DVH24_023220</name>
</gene>
<evidence type="ECO:0000256" key="1">
    <source>
        <dbReference type="ARBA" id="ARBA00004123"/>
    </source>
</evidence>
<keyword evidence="6" id="KW-0539">Nucleus</keyword>
<dbReference type="Proteomes" id="UP000290289">
    <property type="component" value="Chromosome 1"/>
</dbReference>
<dbReference type="SMART" id="SM00380">
    <property type="entry name" value="AP2"/>
    <property type="match status" value="1"/>
</dbReference>
<organism evidence="10 11">
    <name type="scientific">Malus domestica</name>
    <name type="common">Apple</name>
    <name type="synonym">Pyrus malus</name>
    <dbReference type="NCBI Taxonomy" id="3750"/>
    <lineage>
        <taxon>Eukaryota</taxon>
        <taxon>Viridiplantae</taxon>
        <taxon>Streptophyta</taxon>
        <taxon>Embryophyta</taxon>
        <taxon>Tracheophyta</taxon>
        <taxon>Spermatophyta</taxon>
        <taxon>Magnoliopsida</taxon>
        <taxon>eudicotyledons</taxon>
        <taxon>Gunneridae</taxon>
        <taxon>Pentapetalae</taxon>
        <taxon>rosids</taxon>
        <taxon>fabids</taxon>
        <taxon>Rosales</taxon>
        <taxon>Rosaceae</taxon>
        <taxon>Amygdaloideae</taxon>
        <taxon>Maleae</taxon>
        <taxon>Malus</taxon>
    </lineage>
</organism>
<evidence type="ECO:0000256" key="4">
    <source>
        <dbReference type="ARBA" id="ARBA00023159"/>
    </source>
</evidence>
<dbReference type="Pfam" id="PF00847">
    <property type="entry name" value="AP2"/>
    <property type="match status" value="1"/>
</dbReference>